<keyword evidence="1" id="KW-0812">Transmembrane</keyword>
<feature type="transmembrane region" description="Helical" evidence="1">
    <location>
        <begin position="84"/>
        <end position="111"/>
    </location>
</feature>
<protein>
    <submittedName>
        <fullName evidence="2">Uncharacterized protein</fullName>
    </submittedName>
</protein>
<keyword evidence="3" id="KW-1185">Reference proteome</keyword>
<name>A0A1A9X2S2_9MUSC</name>
<dbReference type="EnsemblMetazoa" id="GBRI042203-RA">
    <property type="protein sequence ID" value="GBRI042203-PA"/>
    <property type="gene ID" value="GBRI042203"/>
</dbReference>
<dbReference type="AlphaFoldDB" id="A0A1A9X2S2"/>
<reference evidence="3" key="1">
    <citation type="submission" date="2014-03" db="EMBL/GenBank/DDBJ databases">
        <authorList>
            <person name="Aksoy S."/>
            <person name="Warren W."/>
            <person name="Wilson R.K."/>
        </authorList>
    </citation>
    <scope>NUCLEOTIDE SEQUENCE [LARGE SCALE GENOMIC DNA]</scope>
    <source>
        <strain evidence="3">IAEA</strain>
    </source>
</reference>
<organism evidence="2 3">
    <name type="scientific">Glossina brevipalpis</name>
    <dbReference type="NCBI Taxonomy" id="37001"/>
    <lineage>
        <taxon>Eukaryota</taxon>
        <taxon>Metazoa</taxon>
        <taxon>Ecdysozoa</taxon>
        <taxon>Arthropoda</taxon>
        <taxon>Hexapoda</taxon>
        <taxon>Insecta</taxon>
        <taxon>Pterygota</taxon>
        <taxon>Neoptera</taxon>
        <taxon>Endopterygota</taxon>
        <taxon>Diptera</taxon>
        <taxon>Brachycera</taxon>
        <taxon>Muscomorpha</taxon>
        <taxon>Hippoboscoidea</taxon>
        <taxon>Glossinidae</taxon>
        <taxon>Glossina</taxon>
    </lineage>
</organism>
<keyword evidence="1" id="KW-1133">Transmembrane helix</keyword>
<reference evidence="2" key="2">
    <citation type="submission" date="2020-05" db="UniProtKB">
        <authorList>
            <consortium name="EnsemblMetazoa"/>
        </authorList>
    </citation>
    <scope>IDENTIFICATION</scope>
    <source>
        <strain evidence="2">IAEA</strain>
    </source>
</reference>
<feature type="transmembrane region" description="Helical" evidence="1">
    <location>
        <begin position="45"/>
        <end position="64"/>
    </location>
</feature>
<evidence type="ECO:0000313" key="2">
    <source>
        <dbReference type="EnsemblMetazoa" id="GBRI042203-PA"/>
    </source>
</evidence>
<evidence type="ECO:0000313" key="3">
    <source>
        <dbReference type="Proteomes" id="UP000091820"/>
    </source>
</evidence>
<keyword evidence="1" id="KW-0472">Membrane</keyword>
<proteinExistence type="predicted"/>
<dbReference type="Proteomes" id="UP000091820">
    <property type="component" value="Unassembled WGS sequence"/>
</dbReference>
<accession>A0A1A9X2S2</accession>
<dbReference type="VEuPathDB" id="VectorBase:GBRI042203"/>
<feature type="transmembrane region" description="Helical" evidence="1">
    <location>
        <begin position="131"/>
        <end position="153"/>
    </location>
</feature>
<sequence length="280" mass="31425">MASLTVHNVPEASKRVQIVTIGNVPDTLKPARASQLIGSEQRMRATILLVMAGILCNLTLMTCAENLLKATLRLSSKNIFDMSLIAMIFSLPSSMISAFSPSILPISSLYLIGFPSHHFFNSSSMSPYVTIISAAFSIIMASFCQWFCFWPVLVAPLNNSPVLIWYLSSFFCASDPGLHYRLFWKVYHCLLDLLFPSCQRLPFAWVWPSFWSLHPCDRYAVFFLRFTRFRTGWCVLRLPPPIISMSPTILFPSSAKAWIFGATGCTPGREGGDELLLRCT</sequence>
<evidence type="ECO:0000256" key="1">
    <source>
        <dbReference type="SAM" id="Phobius"/>
    </source>
</evidence>